<organism evidence="3 4">
    <name type="scientific">Leptospira biflexa serovar Patoc (strain Patoc 1 / ATCC 23582 / Paris)</name>
    <dbReference type="NCBI Taxonomy" id="456481"/>
    <lineage>
        <taxon>Bacteria</taxon>
        <taxon>Pseudomonadati</taxon>
        <taxon>Spirochaetota</taxon>
        <taxon>Spirochaetia</taxon>
        <taxon>Leptospirales</taxon>
        <taxon>Leptospiraceae</taxon>
        <taxon>Leptospira</taxon>
    </lineage>
</organism>
<dbReference type="HOGENOM" id="CLU_1545727_0_0_12"/>
<evidence type="ECO:0000313" key="3">
    <source>
        <dbReference type="EMBL" id="ABZ97545.1"/>
    </source>
</evidence>
<evidence type="ECO:0000256" key="1">
    <source>
        <dbReference type="SAM" id="MobiDB-lite"/>
    </source>
</evidence>
<dbReference type="Gene3D" id="2.60.120.10">
    <property type="entry name" value="Jelly Rolls"/>
    <property type="match status" value="1"/>
</dbReference>
<name>B0SPX9_LEPBP</name>
<dbReference type="PRINTS" id="PR00103">
    <property type="entry name" value="CAMPKINASE"/>
</dbReference>
<dbReference type="InterPro" id="IPR000595">
    <property type="entry name" value="cNMP-bd_dom"/>
</dbReference>
<dbReference type="Pfam" id="PF00027">
    <property type="entry name" value="cNMP_binding"/>
    <property type="match status" value="1"/>
</dbReference>
<dbReference type="PANTHER" id="PTHR23011:SF28">
    <property type="entry name" value="CYCLIC NUCLEOTIDE-BINDING DOMAIN CONTAINING PROTEIN"/>
    <property type="match status" value="1"/>
</dbReference>
<dbReference type="OrthoDB" id="341747at2"/>
<dbReference type="InterPro" id="IPR014710">
    <property type="entry name" value="RmlC-like_jellyroll"/>
</dbReference>
<dbReference type="AlphaFoldDB" id="B0SPX9"/>
<reference evidence="3 4" key="1">
    <citation type="journal article" date="2008" name="PLoS ONE">
        <title>Genome sequence of the saprophyte Leptospira biflexa provides insights into the evolution of Leptospira and the pathogenesis of leptospirosis.</title>
        <authorList>
            <person name="Picardeau M."/>
            <person name="Bulach D.M."/>
            <person name="Bouchier C."/>
            <person name="Zuerner R.L."/>
            <person name="Zidane N."/>
            <person name="Wilson P.J."/>
            <person name="Creno S."/>
            <person name="Kuczek E.S."/>
            <person name="Bommezzadri S."/>
            <person name="Davis J.C."/>
            <person name="McGrath A."/>
            <person name="Johnson M.J."/>
            <person name="Boursaux-Eude C."/>
            <person name="Seemann T."/>
            <person name="Rouy Z."/>
            <person name="Coppel R.L."/>
            <person name="Rood J.I."/>
            <person name="Lajus A."/>
            <person name="Davies J.K."/>
            <person name="Medigue C."/>
            <person name="Adler B."/>
        </authorList>
    </citation>
    <scope>NUCLEOTIDE SEQUENCE [LARGE SCALE GENOMIC DNA]</scope>
    <source>
        <strain evidence="4">Patoc 1 / ATCC 23582 / Paris</strain>
    </source>
</reference>
<evidence type="ECO:0000259" key="2">
    <source>
        <dbReference type="PROSITE" id="PS50042"/>
    </source>
</evidence>
<dbReference type="PROSITE" id="PS50042">
    <property type="entry name" value="CNMP_BINDING_3"/>
    <property type="match status" value="1"/>
</dbReference>
<dbReference type="PROSITE" id="PS00889">
    <property type="entry name" value="CNMP_BINDING_2"/>
    <property type="match status" value="1"/>
</dbReference>
<gene>
    <name evidence="3" type="ordered locus">LEPBI_I1437</name>
</gene>
<dbReference type="KEGG" id="lbi:LEPBI_I1437"/>
<feature type="region of interest" description="Disordered" evidence="1">
    <location>
        <begin position="145"/>
        <end position="189"/>
    </location>
</feature>
<feature type="domain" description="Cyclic nucleotide-binding" evidence="2">
    <location>
        <begin position="1"/>
        <end position="98"/>
    </location>
</feature>
<dbReference type="CDD" id="cd00038">
    <property type="entry name" value="CAP_ED"/>
    <property type="match status" value="1"/>
</dbReference>
<dbReference type="BioCyc" id="LBIF456481:LEPBI_RS07050-MONOMER"/>
<dbReference type="PANTHER" id="PTHR23011">
    <property type="entry name" value="CYCLIC NUCLEOTIDE-BINDING DOMAIN CONTAINING PROTEIN"/>
    <property type="match status" value="1"/>
</dbReference>
<feature type="compositionally biased region" description="Polar residues" evidence="1">
    <location>
        <begin position="147"/>
        <end position="165"/>
    </location>
</feature>
<dbReference type="EMBL" id="CP000786">
    <property type="protein sequence ID" value="ABZ97545.1"/>
    <property type="molecule type" value="Genomic_DNA"/>
</dbReference>
<dbReference type="STRING" id="456481.LEPBI_I1437"/>
<accession>B0SPX9</accession>
<dbReference type="RefSeq" id="WP_012388424.1">
    <property type="nucleotide sequence ID" value="NC_010602.1"/>
</dbReference>
<feature type="compositionally biased region" description="Basic and acidic residues" evidence="1">
    <location>
        <begin position="172"/>
        <end position="189"/>
    </location>
</feature>
<evidence type="ECO:0000313" key="4">
    <source>
        <dbReference type="Proteomes" id="UP000001847"/>
    </source>
</evidence>
<dbReference type="InterPro" id="IPR018488">
    <property type="entry name" value="cNMP-bd_CS"/>
</dbReference>
<dbReference type="SUPFAM" id="SSF51206">
    <property type="entry name" value="cAMP-binding domain-like"/>
    <property type="match status" value="1"/>
</dbReference>
<proteinExistence type="predicted"/>
<dbReference type="InterPro" id="IPR018490">
    <property type="entry name" value="cNMP-bd_dom_sf"/>
</dbReference>
<dbReference type="Proteomes" id="UP000001847">
    <property type="component" value="Chromosome I"/>
</dbReference>
<keyword evidence="4" id="KW-1185">Reference proteome</keyword>
<protein>
    <submittedName>
        <fullName evidence="3">Putative cAMP-binding protein</fullName>
    </submittedName>
</protein>
<dbReference type="SMART" id="SM00100">
    <property type="entry name" value="cNMP"/>
    <property type="match status" value="1"/>
</dbReference>
<sequence length="189" mass="21000">MNVEHLRKYITEVRIDHFAQGTKVFSEGEDCNGKMYFVFSGLLQVYKRKATGEDQYVRDIKPGEFFGEMALVFPSPRAATIVAASEDTKVGTITKDIFLGMGKESPGFLSVILHSIINRLTAVEDTISEKQKELHILINGIHEKSSEGSNTESVTVSEENTQDSLPQEPVDETNKIEPSSKDATSEVQK</sequence>